<dbReference type="RefSeq" id="WP_014127681.1">
    <property type="nucleotide sequence ID" value="NC_016070.1"/>
</dbReference>
<proteinExistence type="inferred from homology"/>
<dbReference type="PANTHER" id="PTHR11661">
    <property type="entry name" value="60S RIBOSOMAL PROTEIN L12"/>
    <property type="match status" value="1"/>
</dbReference>
<evidence type="ECO:0000313" key="6">
    <source>
        <dbReference type="EMBL" id="CCC82427.1"/>
    </source>
</evidence>
<dbReference type="InterPro" id="IPR000911">
    <property type="entry name" value="Ribosomal_uL11"/>
</dbReference>
<dbReference type="Gene3D" id="1.10.10.250">
    <property type="entry name" value="Ribosomal protein L11, C-terminal domain"/>
    <property type="match status" value="1"/>
</dbReference>
<evidence type="ECO:0000256" key="1">
    <source>
        <dbReference type="ARBA" id="ARBA00010537"/>
    </source>
</evidence>
<dbReference type="Proteomes" id="UP000002654">
    <property type="component" value="Chromosome"/>
</dbReference>
<keyword evidence="4" id="KW-0694">RNA-binding</keyword>
<dbReference type="InterPro" id="IPR020783">
    <property type="entry name" value="Ribosomal_uL11_C"/>
</dbReference>
<comment type="subunit">
    <text evidence="4">Part of the ribosomal stalk of the 50S ribosomal subunit. Interacts with L10 and the large rRNA to form the base of the stalk. L10 forms an elongated spine to which L12 dimers bind in a sequential fashion forming a multimeric L10(L12)X complex.</text>
</comment>
<dbReference type="GO" id="GO:0015934">
    <property type="term" value="C:large ribosomal subunit"/>
    <property type="evidence" value="ECO:0007669"/>
    <property type="project" value="TreeGrafter"/>
</dbReference>
<dbReference type="PANTHER" id="PTHR11661:SF1">
    <property type="entry name" value="LARGE RIBOSOMAL SUBUNIT PROTEIN UL11M"/>
    <property type="match status" value="1"/>
</dbReference>
<name>G4RLI2_THETK</name>
<dbReference type="GO" id="GO:0006412">
    <property type="term" value="P:translation"/>
    <property type="evidence" value="ECO:0007669"/>
    <property type="project" value="UniProtKB-UniRule"/>
</dbReference>
<comment type="similarity">
    <text evidence="1 4">Belongs to the universal ribosomal protein uL11 family.</text>
</comment>
<dbReference type="KEGG" id="ttn:TTX_1806"/>
<dbReference type="OrthoDB" id="8842at2157"/>
<evidence type="ECO:0000256" key="2">
    <source>
        <dbReference type="ARBA" id="ARBA00022980"/>
    </source>
</evidence>
<accession>G4RLI2</accession>
<dbReference type="SMART" id="SM00649">
    <property type="entry name" value="RL11"/>
    <property type="match status" value="1"/>
</dbReference>
<keyword evidence="3 4" id="KW-0687">Ribonucleoprotein</keyword>
<feature type="domain" description="Large ribosomal subunit protein uL11 C-terminal" evidence="5">
    <location>
        <begin position="70"/>
        <end position="138"/>
    </location>
</feature>
<evidence type="ECO:0000256" key="4">
    <source>
        <dbReference type="HAMAP-Rule" id="MF_00736"/>
    </source>
</evidence>
<evidence type="ECO:0000313" key="7">
    <source>
        <dbReference type="Proteomes" id="UP000002654"/>
    </source>
</evidence>
<keyword evidence="4" id="KW-0699">rRNA-binding</keyword>
<comment type="function">
    <text evidence="4">Forms part of the ribosomal stalk which helps the ribosome interact with GTP-bound translation factors.</text>
</comment>
<reference evidence="6 7" key="1">
    <citation type="journal article" date="2011" name="PLoS ONE">
        <title>The complete genome sequence of Thermoproteus tenax: a physiologically versatile member of the Crenarchaeota.</title>
        <authorList>
            <person name="Siebers B."/>
            <person name="Zaparty M."/>
            <person name="Raddatz G."/>
            <person name="Tjaden B."/>
            <person name="Albers S.V."/>
            <person name="Bell S.D."/>
            <person name="Blombach F."/>
            <person name="Kletzin A."/>
            <person name="Kyrpides N."/>
            <person name="Lanz C."/>
            <person name="Plagens A."/>
            <person name="Rampp M."/>
            <person name="Rosinus A."/>
            <person name="von Jan M."/>
            <person name="Makarova K.S."/>
            <person name="Klenk H.P."/>
            <person name="Schuster S.C."/>
            <person name="Hensel R."/>
        </authorList>
    </citation>
    <scope>NUCLEOTIDE SEQUENCE [LARGE SCALE GENOMIC DNA]</scope>
    <source>
        <strain evidence="7">ATCC 35583 / DSM 2078 / JCM 9277 / NBRC 100435 / Kra 1</strain>
    </source>
</reference>
<sequence length="168" mass="18283">MAKRIINVPLQGGKFAPNPQFQDSVKSIGLDPNGVAQRVQEELKKYAGYPISKVELEIEESTKEYSVLVKLPPIGDLLLKLLGKDTGAHDAGKETIGNLPFDKIVQIAVLKFPELKSKSLKSAVKQILSTCKAMGITVDGKPAAEVIKAVEAGSYDEILKKAEDQLRR</sequence>
<evidence type="ECO:0000256" key="3">
    <source>
        <dbReference type="ARBA" id="ARBA00023274"/>
    </source>
</evidence>
<dbReference type="NCBIfam" id="NF002232">
    <property type="entry name" value="PRK01143.1"/>
    <property type="match status" value="1"/>
</dbReference>
<protein>
    <recommendedName>
        <fullName evidence="4">Large ribosomal subunit protein uL11</fullName>
    </recommendedName>
</protein>
<keyword evidence="7" id="KW-1185">Reference proteome</keyword>
<gene>
    <name evidence="6" type="primary">rpl11p</name>
    <name evidence="4" type="synonym">rpl11</name>
    <name evidence="6" type="ordered locus">TTX_1806</name>
</gene>
<dbReference type="GeneID" id="11262693"/>
<dbReference type="GO" id="GO:0070180">
    <property type="term" value="F:large ribosomal subunit rRNA binding"/>
    <property type="evidence" value="ECO:0007669"/>
    <property type="project" value="UniProtKB-UniRule"/>
</dbReference>
<dbReference type="PaxDb" id="768679-TTX_1806"/>
<dbReference type="eggNOG" id="arCOG04372">
    <property type="taxonomic scope" value="Archaea"/>
</dbReference>
<dbReference type="PATRIC" id="fig|768679.9.peg.1831"/>
<dbReference type="SUPFAM" id="SSF46906">
    <property type="entry name" value="Ribosomal protein L11, C-terminal domain"/>
    <property type="match status" value="1"/>
</dbReference>
<organism evidence="6 7">
    <name type="scientific">Thermoproteus tenax (strain ATCC 35583 / DSM 2078 / JCM 9277 / NBRC 100435 / Kra 1)</name>
    <dbReference type="NCBI Taxonomy" id="768679"/>
    <lineage>
        <taxon>Archaea</taxon>
        <taxon>Thermoproteota</taxon>
        <taxon>Thermoprotei</taxon>
        <taxon>Thermoproteales</taxon>
        <taxon>Thermoproteaceae</taxon>
        <taxon>Thermoproteus</taxon>
    </lineage>
</organism>
<dbReference type="HAMAP" id="MF_00736">
    <property type="entry name" value="Ribosomal_uL11"/>
    <property type="match status" value="1"/>
</dbReference>
<keyword evidence="2 4" id="KW-0689">Ribosomal protein</keyword>
<dbReference type="HOGENOM" id="CLU_074237_4_0_2"/>
<dbReference type="AlphaFoldDB" id="G4RLI2"/>
<evidence type="ECO:0000259" key="5">
    <source>
        <dbReference type="Pfam" id="PF00298"/>
    </source>
</evidence>
<dbReference type="Pfam" id="PF00298">
    <property type="entry name" value="Ribosomal_L11"/>
    <property type="match status" value="1"/>
</dbReference>
<dbReference type="Gene3D" id="3.30.1550.10">
    <property type="entry name" value="Ribosomal protein L11/L12, N-terminal domain"/>
    <property type="match status" value="1"/>
</dbReference>
<dbReference type="EMBL" id="FN869859">
    <property type="protein sequence ID" value="CCC82427.1"/>
    <property type="molecule type" value="Genomic_DNA"/>
</dbReference>
<dbReference type="InterPro" id="IPR036769">
    <property type="entry name" value="Ribosomal_uL11_C_sf"/>
</dbReference>
<dbReference type="InterPro" id="IPR036796">
    <property type="entry name" value="Ribosomal_uL11_N_sf"/>
</dbReference>
<dbReference type="GO" id="GO:0003735">
    <property type="term" value="F:structural constituent of ribosome"/>
    <property type="evidence" value="ECO:0007669"/>
    <property type="project" value="InterPro"/>
</dbReference>
<dbReference type="STRING" id="768679.TTX_1806"/>